<evidence type="ECO:0000313" key="1">
    <source>
        <dbReference type="EMBL" id="ADX66735.1"/>
    </source>
</evidence>
<evidence type="ECO:0008006" key="3">
    <source>
        <dbReference type="Google" id="ProtNLM"/>
    </source>
</evidence>
<organism evidence="1 2">
    <name type="scientific">Weeksella virosa (strain ATCC 43766 / DSM 16922 / JCM 21250 / CCUG 30538 / CDC 9751 / IAM 14551 / NBRC 16016 / NCTC 11634 / CL345/78)</name>
    <dbReference type="NCBI Taxonomy" id="865938"/>
    <lineage>
        <taxon>Bacteria</taxon>
        <taxon>Pseudomonadati</taxon>
        <taxon>Bacteroidota</taxon>
        <taxon>Flavobacteriia</taxon>
        <taxon>Flavobacteriales</taxon>
        <taxon>Weeksellaceae</taxon>
        <taxon>Weeksella</taxon>
    </lineage>
</organism>
<dbReference type="RefSeq" id="WP_013597131.1">
    <property type="nucleotide sequence ID" value="NC_015144.1"/>
</dbReference>
<evidence type="ECO:0000313" key="2">
    <source>
        <dbReference type="Proteomes" id="UP000008641"/>
    </source>
</evidence>
<accession>F0P2C3</accession>
<dbReference type="Pfam" id="PF11236">
    <property type="entry name" value="DUF3037"/>
    <property type="match status" value="1"/>
</dbReference>
<reference evidence="2" key="2">
    <citation type="journal article" date="2011" name="Stand. Genomic Sci.">
        <title>Complete genome sequence of Weeksella virosa type strain (9751T).</title>
        <authorList>
            <person name="Lang E."/>
            <person name="Teshima H."/>
            <person name="Lucas S."/>
            <person name="Lapidus A."/>
            <person name="Hammon N."/>
            <person name="Deshpande S."/>
            <person name="Nolan M."/>
            <person name="Cheng J."/>
            <person name="Pitluck S."/>
            <person name="Liolios K."/>
            <person name="Pagani I."/>
            <person name="Mikhailova N."/>
            <person name="Ivanova N."/>
            <person name="Mavromatis K."/>
            <person name="Pati A."/>
            <person name="Tapia R."/>
            <person name="Han C."/>
            <person name="Goodwin L."/>
            <person name="Chen A."/>
            <person name="Palaniappan K."/>
            <person name="Land M."/>
            <person name="Hauser L."/>
            <person name="Chang Y."/>
            <person name="Jeffries C."/>
            <person name="Brambilla E."/>
            <person name="Kopitz M."/>
            <person name="Rohde M."/>
            <person name="Goker M."/>
            <person name="Tindall B."/>
            <person name="Detter J."/>
            <person name="Woyke T."/>
            <person name="Bristow J."/>
            <person name="Eisen J."/>
            <person name="Markowitz V."/>
            <person name="Hugenholtz P."/>
            <person name="Klenk H."/>
            <person name="Kyrpides N."/>
        </authorList>
    </citation>
    <scope>NUCLEOTIDE SEQUENCE [LARGE SCALE GENOMIC DNA]</scope>
    <source>
        <strain evidence="2">ATCC 43766 / DSM 16922 / JCM 21250 / NBRC 16016 / NCTC 11634 / CL345/78</strain>
    </source>
</reference>
<dbReference type="OrthoDB" id="9803207at2"/>
<proteinExistence type="predicted"/>
<dbReference type="eggNOG" id="ENOG5032SI8">
    <property type="taxonomic scope" value="Bacteria"/>
</dbReference>
<protein>
    <recommendedName>
        <fullName evidence="3">DUF3037 domain-containing protein</fullName>
    </recommendedName>
</protein>
<dbReference type="STRING" id="865938.Weevi_0006"/>
<gene>
    <name evidence="1" type="ordered locus">Weevi_0006</name>
</gene>
<keyword evidence="2" id="KW-1185">Reference proteome</keyword>
<dbReference type="InterPro" id="IPR021398">
    <property type="entry name" value="DUF3037"/>
</dbReference>
<sequence length="127" mass="14798">MSDNHLYEYAILRIVPKVEREEFVNVGVIVFCKKADFLEVRIQLNRDRINAFSHELDLDEVEKNLEAIRKVGHGECKESAIAQMEKPERFRWLTAVRSSSLQTSRPHVGLTKDLAQQLIELEKEYLS</sequence>
<dbReference type="Proteomes" id="UP000008641">
    <property type="component" value="Chromosome"/>
</dbReference>
<dbReference type="HOGENOM" id="CLU_138456_0_0_10"/>
<dbReference type="KEGG" id="wvi:Weevi_0006"/>
<reference evidence="1 2" key="1">
    <citation type="journal article" date="2011" name="Stand. Genomic Sci.">
        <title>Complete genome sequence of Weeksella virosa type strain (9751).</title>
        <authorList>
            <person name="Lang E."/>
            <person name="Teshima H."/>
            <person name="Lucas S."/>
            <person name="Lapidus A."/>
            <person name="Hammon N."/>
            <person name="Deshpande S."/>
            <person name="Nolan M."/>
            <person name="Cheng J.F."/>
            <person name="Pitluck S."/>
            <person name="Liolios K."/>
            <person name="Pagani I."/>
            <person name="Mikhailova N."/>
            <person name="Ivanova N."/>
            <person name="Mavromatis K."/>
            <person name="Pati A."/>
            <person name="Tapia R."/>
            <person name="Han C."/>
            <person name="Goodwin L."/>
            <person name="Chen A."/>
            <person name="Palaniappan K."/>
            <person name="Land M."/>
            <person name="Hauser L."/>
            <person name="Chang Y.J."/>
            <person name="Jeffries C.D."/>
            <person name="Brambilla E.M."/>
            <person name="Kopitz M."/>
            <person name="Rohde M."/>
            <person name="Goker M."/>
            <person name="Tindall B.J."/>
            <person name="Detter J.C."/>
            <person name="Woyke T."/>
            <person name="Bristow J."/>
            <person name="Eisen J.A."/>
            <person name="Markowitz V."/>
            <person name="Hugenholtz P."/>
            <person name="Klenk H.P."/>
            <person name="Kyrpides N.C."/>
        </authorList>
    </citation>
    <scope>NUCLEOTIDE SEQUENCE [LARGE SCALE GENOMIC DNA]</scope>
    <source>
        <strain evidence="2">ATCC 43766 / DSM 16922 / JCM 21250 / NBRC 16016 / NCTC 11634 / CL345/78</strain>
    </source>
</reference>
<name>F0P2C3_WEEVC</name>
<dbReference type="AlphaFoldDB" id="F0P2C3"/>
<dbReference type="EMBL" id="CP002455">
    <property type="protein sequence ID" value="ADX66735.1"/>
    <property type="molecule type" value="Genomic_DNA"/>
</dbReference>